<reference evidence="2" key="1">
    <citation type="submission" date="2023-01" db="EMBL/GenBank/DDBJ databases">
        <title>Genome assembly of the deep-sea coral Lophelia pertusa.</title>
        <authorList>
            <person name="Herrera S."/>
            <person name="Cordes E."/>
        </authorList>
    </citation>
    <scope>NUCLEOTIDE SEQUENCE</scope>
    <source>
        <strain evidence="2">USNM1676648</strain>
        <tissue evidence="2">Polyp</tissue>
    </source>
</reference>
<dbReference type="EMBL" id="MU826898">
    <property type="protein sequence ID" value="KAJ7369616.1"/>
    <property type="molecule type" value="Genomic_DNA"/>
</dbReference>
<evidence type="ECO:0000313" key="3">
    <source>
        <dbReference type="Proteomes" id="UP001163046"/>
    </source>
</evidence>
<dbReference type="InterPro" id="IPR012912">
    <property type="entry name" value="Plasmid_pRiA4b_Orf3-like"/>
</dbReference>
<evidence type="ECO:0000313" key="2">
    <source>
        <dbReference type="EMBL" id="KAJ7369616.1"/>
    </source>
</evidence>
<dbReference type="SUPFAM" id="SSF159941">
    <property type="entry name" value="MM3350-like"/>
    <property type="match status" value="1"/>
</dbReference>
<dbReference type="InterPro" id="IPR024047">
    <property type="entry name" value="MM3350-like_sf"/>
</dbReference>
<evidence type="ECO:0000259" key="1">
    <source>
        <dbReference type="Pfam" id="PF07929"/>
    </source>
</evidence>
<proteinExistence type="predicted"/>
<dbReference type="Proteomes" id="UP001163046">
    <property type="component" value="Unassembled WGS sequence"/>
</dbReference>
<dbReference type="Pfam" id="PF07929">
    <property type="entry name" value="PRiA4_ORF3"/>
    <property type="match status" value="1"/>
</dbReference>
<dbReference type="Gene3D" id="3.10.290.30">
    <property type="entry name" value="MM3350-like"/>
    <property type="match status" value="1"/>
</dbReference>
<name>A0A9W9YUC0_9CNID</name>
<protein>
    <recommendedName>
        <fullName evidence="1">Plasmid pRiA4b Orf3-like domain-containing protein</fullName>
    </recommendedName>
</protein>
<keyword evidence="3" id="KW-1185">Reference proteome</keyword>
<dbReference type="PANTHER" id="PTHR41878">
    <property type="entry name" value="LEXA REPRESSOR-RELATED"/>
    <property type="match status" value="1"/>
</dbReference>
<organism evidence="2 3">
    <name type="scientific">Desmophyllum pertusum</name>
    <dbReference type="NCBI Taxonomy" id="174260"/>
    <lineage>
        <taxon>Eukaryota</taxon>
        <taxon>Metazoa</taxon>
        <taxon>Cnidaria</taxon>
        <taxon>Anthozoa</taxon>
        <taxon>Hexacorallia</taxon>
        <taxon>Scleractinia</taxon>
        <taxon>Caryophylliina</taxon>
        <taxon>Caryophylliidae</taxon>
        <taxon>Desmophyllum</taxon>
    </lineage>
</organism>
<feature type="domain" description="Plasmid pRiA4b Orf3-like" evidence="1">
    <location>
        <begin position="23"/>
        <end position="171"/>
    </location>
</feature>
<dbReference type="OrthoDB" id="407198at2759"/>
<accession>A0A9W9YUC0</accession>
<dbReference type="PANTHER" id="PTHR41878:SF1">
    <property type="entry name" value="TNPR PROTEIN"/>
    <property type="match status" value="1"/>
</dbReference>
<dbReference type="AlphaFoldDB" id="A0A9W9YUC0"/>
<comment type="caution">
    <text evidence="2">The sequence shown here is derived from an EMBL/GenBank/DDBJ whole genome shotgun (WGS) entry which is preliminary data.</text>
</comment>
<sequence>MATVAAAVCSPANSSSSKPNLLYKFKITLTDDYHKVRGGRWRRVIVPANFSLVELHTVIQLVFGWENYHLHHFMSMPKNGKPGRRMFDPVEYMIKDEYDDPFLSRETKDERIYKLSDVFSEENPFLEYEYDFGACWEHVIKFEGVTEENPDFEYPMCVEGKGANRREDHQDEDEEGDLLPEFEGKQFSRQEAQRDLQKLFAGKWPLKVDKTTVPKCYLCVFFSCRGPTCNGKCCHVCLKAECLRGSAPV</sequence>
<gene>
    <name evidence="2" type="ORF">OS493_037566</name>
</gene>